<evidence type="ECO:0000313" key="1">
    <source>
        <dbReference type="EMBL" id="MEQ2191721.1"/>
    </source>
</evidence>
<gene>
    <name evidence="1" type="ORF">XENOCAPTIV_001674</name>
</gene>
<dbReference type="Proteomes" id="UP001434883">
    <property type="component" value="Unassembled WGS sequence"/>
</dbReference>
<comment type="caution">
    <text evidence="1">The sequence shown here is derived from an EMBL/GenBank/DDBJ whole genome shotgun (WGS) entry which is preliminary data.</text>
</comment>
<organism evidence="1 2">
    <name type="scientific">Xenoophorus captivus</name>
    <dbReference type="NCBI Taxonomy" id="1517983"/>
    <lineage>
        <taxon>Eukaryota</taxon>
        <taxon>Metazoa</taxon>
        <taxon>Chordata</taxon>
        <taxon>Craniata</taxon>
        <taxon>Vertebrata</taxon>
        <taxon>Euteleostomi</taxon>
        <taxon>Actinopterygii</taxon>
        <taxon>Neopterygii</taxon>
        <taxon>Teleostei</taxon>
        <taxon>Neoteleostei</taxon>
        <taxon>Acanthomorphata</taxon>
        <taxon>Ovalentaria</taxon>
        <taxon>Atherinomorphae</taxon>
        <taxon>Cyprinodontiformes</taxon>
        <taxon>Goodeidae</taxon>
        <taxon>Xenoophorus</taxon>
    </lineage>
</organism>
<protein>
    <submittedName>
        <fullName evidence="1">Uncharacterized protein</fullName>
    </submittedName>
</protein>
<proteinExistence type="predicted"/>
<dbReference type="EMBL" id="JAHRIN010001159">
    <property type="protein sequence ID" value="MEQ2191721.1"/>
    <property type="molecule type" value="Genomic_DNA"/>
</dbReference>
<evidence type="ECO:0000313" key="2">
    <source>
        <dbReference type="Proteomes" id="UP001434883"/>
    </source>
</evidence>
<accession>A0ABV0Q8A3</accession>
<sequence length="102" mass="11666">MLVKICFSESISDANICFLSMKKTQTEQSFHPTQKLAQPILNDLVSLWSFYLVSFLDRAIEGANAEANCILSVFHLIDLLASDSVNVCFFLRQRSKQSWCWL</sequence>
<keyword evidence="2" id="KW-1185">Reference proteome</keyword>
<reference evidence="1 2" key="1">
    <citation type="submission" date="2021-06" db="EMBL/GenBank/DDBJ databases">
        <authorList>
            <person name="Palmer J.M."/>
        </authorList>
    </citation>
    <scope>NUCLEOTIDE SEQUENCE [LARGE SCALE GENOMIC DNA]</scope>
    <source>
        <strain evidence="1 2">XC_2019</strain>
        <tissue evidence="1">Muscle</tissue>
    </source>
</reference>
<name>A0ABV0Q8A3_9TELE</name>